<feature type="domain" description="J" evidence="7">
    <location>
        <begin position="5"/>
        <end position="67"/>
    </location>
</feature>
<dbReference type="Gene3D" id="1.10.287.110">
    <property type="entry name" value="DnaJ domain"/>
    <property type="match status" value="1"/>
</dbReference>
<keyword evidence="4 5" id="KW-0862">Zinc</keyword>
<dbReference type="GO" id="GO:0006457">
    <property type="term" value="P:protein folding"/>
    <property type="evidence" value="ECO:0007669"/>
    <property type="project" value="InterPro"/>
</dbReference>
<dbReference type="PROSITE" id="PS51188">
    <property type="entry name" value="ZF_CR"/>
    <property type="match status" value="1"/>
</dbReference>
<feature type="zinc finger region" description="CR-type" evidence="5">
    <location>
        <begin position="120"/>
        <end position="204"/>
    </location>
</feature>
<dbReference type="InterPro" id="IPR044713">
    <property type="entry name" value="DNJA1/2-like"/>
</dbReference>
<feature type="region of interest" description="Disordered" evidence="6">
    <location>
        <begin position="351"/>
        <end position="409"/>
    </location>
</feature>
<dbReference type="PROSITE" id="PS00636">
    <property type="entry name" value="DNAJ_1"/>
    <property type="match status" value="1"/>
</dbReference>
<dbReference type="FunFam" id="2.60.260.20:FF:000003">
    <property type="entry name" value="DnaJ subfamily A member 2"/>
    <property type="match status" value="1"/>
</dbReference>
<dbReference type="Pfam" id="PF01556">
    <property type="entry name" value="DnaJ_C"/>
    <property type="match status" value="1"/>
</dbReference>
<evidence type="ECO:0000256" key="4">
    <source>
        <dbReference type="ARBA" id="ARBA00022833"/>
    </source>
</evidence>
<evidence type="ECO:0000259" key="8">
    <source>
        <dbReference type="PROSITE" id="PS51188"/>
    </source>
</evidence>
<evidence type="ECO:0000256" key="2">
    <source>
        <dbReference type="ARBA" id="ARBA00022737"/>
    </source>
</evidence>
<keyword evidence="2" id="KW-0677">Repeat</keyword>
<organism evidence="9 10">
    <name type="scientific">Coemansia spiralis</name>
    <dbReference type="NCBI Taxonomy" id="417178"/>
    <lineage>
        <taxon>Eukaryota</taxon>
        <taxon>Fungi</taxon>
        <taxon>Fungi incertae sedis</taxon>
        <taxon>Zoopagomycota</taxon>
        <taxon>Kickxellomycotina</taxon>
        <taxon>Kickxellomycetes</taxon>
        <taxon>Kickxellales</taxon>
        <taxon>Kickxellaceae</taxon>
        <taxon>Coemansia</taxon>
    </lineage>
</organism>
<evidence type="ECO:0000256" key="6">
    <source>
        <dbReference type="SAM" id="MobiDB-lite"/>
    </source>
</evidence>
<sequence length="409" mass="45504">MASRSYYEILEVEETATDAEIKRAYRRLAMKYHPDKNAEGTELFKEISHAYETLSDPEKRAMYDQFGTAGPPGANSYENGFSMDDMYGDFFGGMFGDGFSRGPKAEQHPLSVSLEDLFHGKRMRMKLERSVPCKHCKGLGGKKSVLRDCFDCGGKGHRIAARQVGPGLISQQRVVCQTCGGSGKVVPEKYRCRKCKGSCIEKEKDAIEINISPGMADGQTIVLKGKGDQHPGMQKPLDLVFVLEQKPHSTFTRAGDHLVAIAEIDLAEALCGFSRVLVTHLNGHPLEVSHKSGVLRPGDVLCINNEGMPREQRPRDTGDLFIKLSIRFPEKGWAPDLALRDLLPATRWSTKTTTLPESSDVELAEGRAISTEEFDLRTKQKPSSSHHHHDNYDSEYDGYENTVPECQPQ</sequence>
<dbReference type="InterPro" id="IPR001623">
    <property type="entry name" value="DnaJ_domain"/>
</dbReference>
<dbReference type="Gene3D" id="2.60.260.20">
    <property type="entry name" value="Urease metallochaperone UreE, N-terminal domain"/>
    <property type="match status" value="2"/>
</dbReference>
<dbReference type="Proteomes" id="UP001151518">
    <property type="component" value="Unassembled WGS sequence"/>
</dbReference>
<keyword evidence="1 5" id="KW-0479">Metal-binding</keyword>
<dbReference type="InterPro" id="IPR008971">
    <property type="entry name" value="HSP40/DnaJ_pept-bd"/>
</dbReference>
<evidence type="ECO:0000259" key="7">
    <source>
        <dbReference type="PROSITE" id="PS50076"/>
    </source>
</evidence>
<name>A0A9W8GAR7_9FUNG</name>
<dbReference type="PANTHER" id="PTHR43888">
    <property type="entry name" value="DNAJ-LIKE-2, ISOFORM A-RELATED"/>
    <property type="match status" value="1"/>
</dbReference>
<dbReference type="InterPro" id="IPR001305">
    <property type="entry name" value="HSP_DnaJ_Cys-rich_dom"/>
</dbReference>
<dbReference type="InterPro" id="IPR002939">
    <property type="entry name" value="DnaJ_C"/>
</dbReference>
<dbReference type="SMART" id="SM00271">
    <property type="entry name" value="DnaJ"/>
    <property type="match status" value="1"/>
</dbReference>
<proteinExistence type="predicted"/>
<evidence type="ECO:0000256" key="5">
    <source>
        <dbReference type="PROSITE-ProRule" id="PRU00546"/>
    </source>
</evidence>
<feature type="domain" description="CR-type" evidence="8">
    <location>
        <begin position="120"/>
        <end position="204"/>
    </location>
</feature>
<reference evidence="9" key="1">
    <citation type="submission" date="2022-07" db="EMBL/GenBank/DDBJ databases">
        <title>Phylogenomic reconstructions and comparative analyses of Kickxellomycotina fungi.</title>
        <authorList>
            <person name="Reynolds N.K."/>
            <person name="Stajich J.E."/>
            <person name="Barry K."/>
            <person name="Grigoriev I.V."/>
            <person name="Crous P."/>
            <person name="Smith M.E."/>
        </authorList>
    </citation>
    <scope>NUCLEOTIDE SEQUENCE</scope>
    <source>
        <strain evidence="9">NRRL 3115</strain>
    </source>
</reference>
<dbReference type="CDD" id="cd10719">
    <property type="entry name" value="DnaJ_zf"/>
    <property type="match status" value="1"/>
</dbReference>
<accession>A0A9W8GAR7</accession>
<dbReference type="Pfam" id="PF00684">
    <property type="entry name" value="DnaJ_CXXCXGXG"/>
    <property type="match status" value="1"/>
</dbReference>
<keyword evidence="3 5" id="KW-0863">Zinc-finger</keyword>
<dbReference type="SUPFAM" id="SSF49493">
    <property type="entry name" value="HSP40/DnaJ peptide-binding domain"/>
    <property type="match status" value="2"/>
</dbReference>
<evidence type="ECO:0000313" key="10">
    <source>
        <dbReference type="Proteomes" id="UP001151518"/>
    </source>
</evidence>
<dbReference type="OrthoDB" id="550424at2759"/>
<dbReference type="GO" id="GO:0051082">
    <property type="term" value="F:unfolded protein binding"/>
    <property type="evidence" value="ECO:0007669"/>
    <property type="project" value="InterPro"/>
</dbReference>
<dbReference type="AlphaFoldDB" id="A0A9W8GAR7"/>
<dbReference type="PRINTS" id="PR00625">
    <property type="entry name" value="JDOMAIN"/>
</dbReference>
<dbReference type="CDD" id="cd10747">
    <property type="entry name" value="DnaJ_C"/>
    <property type="match status" value="1"/>
</dbReference>
<dbReference type="GO" id="GO:0030544">
    <property type="term" value="F:Hsp70 protein binding"/>
    <property type="evidence" value="ECO:0007669"/>
    <property type="project" value="InterPro"/>
</dbReference>
<dbReference type="InterPro" id="IPR036869">
    <property type="entry name" value="J_dom_sf"/>
</dbReference>
<evidence type="ECO:0000256" key="3">
    <source>
        <dbReference type="ARBA" id="ARBA00022771"/>
    </source>
</evidence>
<dbReference type="FunFam" id="2.10.230.10:FF:000001">
    <property type="entry name" value="DnaJ subfamily A member 2"/>
    <property type="match status" value="1"/>
</dbReference>
<gene>
    <name evidence="9" type="primary">XDJ1</name>
    <name evidence="9" type="ORF">GGI25_002389</name>
</gene>
<dbReference type="SUPFAM" id="SSF46565">
    <property type="entry name" value="Chaperone J-domain"/>
    <property type="match status" value="1"/>
</dbReference>
<dbReference type="CDD" id="cd06257">
    <property type="entry name" value="DnaJ"/>
    <property type="match status" value="1"/>
</dbReference>
<dbReference type="GO" id="GO:0008270">
    <property type="term" value="F:zinc ion binding"/>
    <property type="evidence" value="ECO:0007669"/>
    <property type="project" value="UniProtKB-KW"/>
</dbReference>
<evidence type="ECO:0000313" key="9">
    <source>
        <dbReference type="EMBL" id="KAJ2678404.1"/>
    </source>
</evidence>
<dbReference type="Gene3D" id="2.10.230.10">
    <property type="entry name" value="Heat shock protein DnaJ, cysteine-rich domain"/>
    <property type="match status" value="1"/>
</dbReference>
<protein>
    <submittedName>
        <fullName evidence="9">DnaJ-like protein xdj1</fullName>
    </submittedName>
</protein>
<dbReference type="PROSITE" id="PS50076">
    <property type="entry name" value="DNAJ_2"/>
    <property type="match status" value="1"/>
</dbReference>
<comment type="caution">
    <text evidence="9">The sequence shown here is derived from an EMBL/GenBank/DDBJ whole genome shotgun (WGS) entry which is preliminary data.</text>
</comment>
<dbReference type="SUPFAM" id="SSF57938">
    <property type="entry name" value="DnaJ/Hsp40 cysteine-rich domain"/>
    <property type="match status" value="1"/>
</dbReference>
<dbReference type="InterPro" id="IPR036410">
    <property type="entry name" value="HSP_DnaJ_Cys-rich_dom_sf"/>
</dbReference>
<dbReference type="EMBL" id="JANBTW010000021">
    <property type="protein sequence ID" value="KAJ2678404.1"/>
    <property type="molecule type" value="Genomic_DNA"/>
</dbReference>
<evidence type="ECO:0000256" key="1">
    <source>
        <dbReference type="ARBA" id="ARBA00022723"/>
    </source>
</evidence>
<dbReference type="InterPro" id="IPR018253">
    <property type="entry name" value="DnaJ_domain_CS"/>
</dbReference>
<dbReference type="Pfam" id="PF00226">
    <property type="entry name" value="DnaJ"/>
    <property type="match status" value="1"/>
</dbReference>